<evidence type="ECO:0000256" key="3">
    <source>
        <dbReference type="SAM" id="MobiDB-lite"/>
    </source>
</evidence>
<name>A0A8J5LWK7_ZINOF</name>
<dbReference type="PANTHER" id="PTHR36066">
    <property type="entry name" value="TRANSCRIPTION FACTOR BHLH145"/>
    <property type="match status" value="1"/>
</dbReference>
<feature type="domain" description="BHLH" evidence="4">
    <location>
        <begin position="246"/>
        <end position="295"/>
    </location>
</feature>
<comment type="caution">
    <text evidence="5">The sequence shown here is derived from an EMBL/GenBank/DDBJ whole genome shotgun (WGS) entry which is preliminary data.</text>
</comment>
<dbReference type="InterPro" id="IPR011598">
    <property type="entry name" value="bHLH_dom"/>
</dbReference>
<keyword evidence="6" id="KW-1185">Reference proteome</keyword>
<dbReference type="InterPro" id="IPR037546">
    <property type="entry name" value="SAC51-like"/>
</dbReference>
<evidence type="ECO:0000256" key="2">
    <source>
        <dbReference type="ARBA" id="ARBA00023163"/>
    </source>
</evidence>
<keyword evidence="2" id="KW-0804">Transcription</keyword>
<dbReference type="PROSITE" id="PS50888">
    <property type="entry name" value="BHLH"/>
    <property type="match status" value="1"/>
</dbReference>
<dbReference type="OrthoDB" id="777433at2759"/>
<dbReference type="PANTHER" id="PTHR36066:SF2">
    <property type="entry name" value="TRANSCRIPTION FACTOR BHLH145"/>
    <property type="match status" value="1"/>
</dbReference>
<proteinExistence type="predicted"/>
<dbReference type="Pfam" id="PF23173">
    <property type="entry name" value="bHLH_SAC51"/>
    <property type="match status" value="1"/>
</dbReference>
<evidence type="ECO:0000313" key="6">
    <source>
        <dbReference type="Proteomes" id="UP000734854"/>
    </source>
</evidence>
<sequence>MEQENNPQINSQSTLWQFSSMISAGNNTQFVTRPQNSISMLSTACVNPSTSRFPLTYSIPFPGFYTDTYFPKTSPLIPPLISSHRAPELFSSDKRYLVSDQLVDGRSFILSSVSVPTPCINSVNRGFNLQGNTETSASNGHGVDEMHEDTEEIDALLYSDSDFNNGDEETSTGHSPAEPEIVERTFSEVASSVPPTKRRRVDVDDEFDASLIDTASSQVLHCPDIPTEHRNKEDDNNTASSRFEVVGPDQNEENRQFKRAKIQETLGILRKIIPGGNCKDAVTVLDEAINYLKSLKLKVKLLESFP</sequence>
<dbReference type="Proteomes" id="UP000734854">
    <property type="component" value="Unassembled WGS sequence"/>
</dbReference>
<organism evidence="5 6">
    <name type="scientific">Zingiber officinale</name>
    <name type="common">Ginger</name>
    <name type="synonym">Amomum zingiber</name>
    <dbReference type="NCBI Taxonomy" id="94328"/>
    <lineage>
        <taxon>Eukaryota</taxon>
        <taxon>Viridiplantae</taxon>
        <taxon>Streptophyta</taxon>
        <taxon>Embryophyta</taxon>
        <taxon>Tracheophyta</taxon>
        <taxon>Spermatophyta</taxon>
        <taxon>Magnoliopsida</taxon>
        <taxon>Liliopsida</taxon>
        <taxon>Zingiberales</taxon>
        <taxon>Zingiberaceae</taxon>
        <taxon>Zingiber</taxon>
    </lineage>
</organism>
<gene>
    <name evidence="5" type="ORF">ZIOFF_007557</name>
</gene>
<keyword evidence="1" id="KW-0805">Transcription regulation</keyword>
<dbReference type="GO" id="GO:0046983">
    <property type="term" value="F:protein dimerization activity"/>
    <property type="evidence" value="ECO:0007669"/>
    <property type="project" value="InterPro"/>
</dbReference>
<evidence type="ECO:0000313" key="5">
    <source>
        <dbReference type="EMBL" id="KAG6533682.1"/>
    </source>
</evidence>
<feature type="region of interest" description="Disordered" evidence="3">
    <location>
        <begin position="162"/>
        <end position="181"/>
    </location>
</feature>
<reference evidence="5 6" key="1">
    <citation type="submission" date="2020-08" db="EMBL/GenBank/DDBJ databases">
        <title>Plant Genome Project.</title>
        <authorList>
            <person name="Zhang R.-G."/>
        </authorList>
    </citation>
    <scope>NUCLEOTIDE SEQUENCE [LARGE SCALE GENOMIC DNA]</scope>
    <source>
        <tissue evidence="5">Rhizome</tissue>
    </source>
</reference>
<evidence type="ECO:0000259" key="4">
    <source>
        <dbReference type="PROSITE" id="PS50888"/>
    </source>
</evidence>
<accession>A0A8J5LWK7</accession>
<dbReference type="AlphaFoldDB" id="A0A8J5LWK7"/>
<dbReference type="EMBL" id="JACMSC010000002">
    <property type="protein sequence ID" value="KAG6533682.1"/>
    <property type="molecule type" value="Genomic_DNA"/>
</dbReference>
<protein>
    <recommendedName>
        <fullName evidence="4">BHLH domain-containing protein</fullName>
    </recommendedName>
</protein>
<evidence type="ECO:0000256" key="1">
    <source>
        <dbReference type="ARBA" id="ARBA00023015"/>
    </source>
</evidence>